<feature type="transmembrane region" description="Helical" evidence="1">
    <location>
        <begin position="78"/>
        <end position="97"/>
    </location>
</feature>
<keyword evidence="1" id="KW-0812">Transmembrane</keyword>
<dbReference type="EMBL" id="CP081864">
    <property type="protein sequence ID" value="QZN94596.1"/>
    <property type="molecule type" value="Genomic_DNA"/>
</dbReference>
<feature type="transmembrane region" description="Helical" evidence="1">
    <location>
        <begin position="160"/>
        <end position="180"/>
    </location>
</feature>
<keyword evidence="3" id="KW-0808">Transferase</keyword>
<feature type="transmembrane region" description="Helical" evidence="1">
    <location>
        <begin position="293"/>
        <end position="311"/>
    </location>
</feature>
<dbReference type="Pfam" id="PF01757">
    <property type="entry name" value="Acyl_transf_3"/>
    <property type="match status" value="1"/>
</dbReference>
<keyword evidence="1" id="KW-1133">Transmembrane helix</keyword>
<sequence>MIRDVSQHALKSLSCFAAVTFYSASQLCVNECFINANAMSVLYFLSTISKPLFFILIGYFDNIDNLTKKEVRIKIKNVVFIILFWNIILSLITFQYIQQGYILQNGIMLTIGIIYIIYPLIIKAIHNVKMTLAFFSILLAIILLFDIFSPLDMRDDPLFIHSYSFIWVWGGYYIVGRMLGTAAGRRFTHQTGIIWLARMMVIPVGISMFFYERFLSTHTQNIVTPWLLLEHLHLLTMCLALFIVFENITIKNKIITYVVEFIGPAMIGVYIVHYSVFYFISTLYDFNYVNLKFVLLVSVFIASVLLCRLLLLNRFTARIITF</sequence>
<gene>
    <name evidence="3" type="ORF">K6K13_15020</name>
</gene>
<feature type="transmembrane region" description="Helical" evidence="1">
    <location>
        <begin position="257"/>
        <end position="281"/>
    </location>
</feature>
<keyword evidence="4" id="KW-1185">Reference proteome</keyword>
<feature type="transmembrane region" description="Helical" evidence="1">
    <location>
        <begin position="103"/>
        <end position="121"/>
    </location>
</feature>
<dbReference type="InterPro" id="IPR002656">
    <property type="entry name" value="Acyl_transf_3_dom"/>
</dbReference>
<name>A0ABX9AKL4_9ENTR</name>
<evidence type="ECO:0000256" key="1">
    <source>
        <dbReference type="SAM" id="Phobius"/>
    </source>
</evidence>
<reference evidence="3 4" key="1">
    <citation type="submission" date="2021-08" db="EMBL/GenBank/DDBJ databases">
        <title>Culture and genomic analysis of Symbiopectobacterium purcellii sp. nov. gen. nov., isolated from the leafhopper Empoasca decipiens.</title>
        <authorList>
            <person name="Nadal-Jimenez P."/>
            <person name="Siozios S."/>
            <person name="Halliday N."/>
            <person name="Camara M."/>
            <person name="Hurst G.D.D."/>
        </authorList>
    </citation>
    <scope>NUCLEOTIDE SEQUENCE [LARGE SCALE GENOMIC DNA]</scope>
    <source>
        <strain evidence="3 4">SyEd1</strain>
    </source>
</reference>
<accession>A0ABX9AKL4</accession>
<feature type="transmembrane region" description="Helical" evidence="1">
    <location>
        <begin position="40"/>
        <end position="57"/>
    </location>
</feature>
<evidence type="ECO:0000313" key="4">
    <source>
        <dbReference type="Proteomes" id="UP000825886"/>
    </source>
</evidence>
<feature type="domain" description="Acyltransferase 3" evidence="2">
    <location>
        <begin position="41"/>
        <end position="309"/>
    </location>
</feature>
<keyword evidence="1" id="KW-0472">Membrane</keyword>
<dbReference type="GO" id="GO:0016746">
    <property type="term" value="F:acyltransferase activity"/>
    <property type="evidence" value="ECO:0007669"/>
    <property type="project" value="UniProtKB-KW"/>
</dbReference>
<feature type="transmembrane region" description="Helical" evidence="1">
    <location>
        <begin position="128"/>
        <end position="148"/>
    </location>
</feature>
<feature type="transmembrane region" description="Helical" evidence="1">
    <location>
        <begin position="223"/>
        <end position="245"/>
    </location>
</feature>
<proteinExistence type="predicted"/>
<protein>
    <submittedName>
        <fullName evidence="3">Acyltransferase</fullName>
    </submittedName>
</protein>
<keyword evidence="3" id="KW-0012">Acyltransferase</keyword>
<evidence type="ECO:0000313" key="3">
    <source>
        <dbReference type="EMBL" id="QZN94596.1"/>
    </source>
</evidence>
<dbReference type="Proteomes" id="UP000825886">
    <property type="component" value="Chromosome"/>
</dbReference>
<evidence type="ECO:0000259" key="2">
    <source>
        <dbReference type="Pfam" id="PF01757"/>
    </source>
</evidence>
<feature type="transmembrane region" description="Helical" evidence="1">
    <location>
        <begin position="192"/>
        <end position="211"/>
    </location>
</feature>
<organism evidence="3 4">
    <name type="scientific">Symbiopectobacterium purcellii</name>
    <dbReference type="NCBI Taxonomy" id="2871826"/>
    <lineage>
        <taxon>Bacteria</taxon>
        <taxon>Pseudomonadati</taxon>
        <taxon>Pseudomonadota</taxon>
        <taxon>Gammaproteobacteria</taxon>
        <taxon>Enterobacterales</taxon>
        <taxon>Enterobacteriaceae</taxon>
    </lineage>
</organism>
<dbReference type="RefSeq" id="WP_222157717.1">
    <property type="nucleotide sequence ID" value="NZ_CP081864.1"/>
</dbReference>